<dbReference type="GO" id="GO:1990133">
    <property type="term" value="C:molybdopterin adenylyltransferase complex"/>
    <property type="evidence" value="ECO:0007669"/>
    <property type="project" value="TreeGrafter"/>
</dbReference>
<keyword evidence="2" id="KW-0547">Nucleotide-binding</keyword>
<dbReference type="InterPro" id="IPR012675">
    <property type="entry name" value="Beta-grasp_dom_sf"/>
</dbReference>
<dbReference type="Gene3D" id="3.10.20.30">
    <property type="match status" value="1"/>
</dbReference>
<dbReference type="CDD" id="cd00754">
    <property type="entry name" value="Ubl_MoaD"/>
    <property type="match status" value="1"/>
</dbReference>
<evidence type="ECO:0000256" key="4">
    <source>
        <dbReference type="ARBA" id="ARBA00024200"/>
    </source>
</evidence>
<dbReference type="EMBL" id="CP002776">
    <property type="protein sequence ID" value="AEG30783.1"/>
    <property type="molecule type" value="Genomic_DNA"/>
</dbReference>
<keyword evidence="3" id="KW-0501">Molybdenum cofactor biosynthesis</keyword>
<dbReference type="InterPro" id="IPR016155">
    <property type="entry name" value="Mopterin_synth/thiamin_S_b"/>
</dbReference>
<dbReference type="FunFam" id="3.10.20.30:FF:000010">
    <property type="entry name" value="Molybdopterin synthase sulfur carrier subunit"/>
    <property type="match status" value="1"/>
</dbReference>
<sequence>MSGVNILYFASFREKFGQAQERLPAEFGTVGELLNKLAQRGDEWRETLIEQGRVQIAVNQDMANADTPLKAGDEVALFPPVTGG</sequence>
<dbReference type="InterPro" id="IPR044672">
    <property type="entry name" value="MOCS2A"/>
</dbReference>
<protein>
    <recommendedName>
        <fullName evidence="5">Molybdopterin synthase sulfur carrier subunit</fullName>
    </recommendedName>
</protein>
<accession>F6DB43</accession>
<gene>
    <name evidence="6" type="ordered locus">Thicy_0007</name>
</gene>
<evidence type="ECO:0000256" key="1">
    <source>
        <dbReference type="ARBA" id="ARBA00005046"/>
    </source>
</evidence>
<comment type="pathway">
    <text evidence="1">Cofactor biosynthesis; molybdopterin biosynthesis.</text>
</comment>
<dbReference type="GO" id="GO:0006777">
    <property type="term" value="P:Mo-molybdopterin cofactor biosynthetic process"/>
    <property type="evidence" value="ECO:0007669"/>
    <property type="project" value="UniProtKB-KW"/>
</dbReference>
<evidence type="ECO:0000256" key="2">
    <source>
        <dbReference type="ARBA" id="ARBA00022741"/>
    </source>
</evidence>
<dbReference type="eggNOG" id="COG1977">
    <property type="taxonomic scope" value="Bacteria"/>
</dbReference>
<dbReference type="NCBIfam" id="TIGR01687">
    <property type="entry name" value="moaD_arch"/>
    <property type="match status" value="1"/>
</dbReference>
<evidence type="ECO:0000256" key="3">
    <source>
        <dbReference type="ARBA" id="ARBA00023150"/>
    </source>
</evidence>
<dbReference type="RefSeq" id="WP_013834572.1">
    <property type="nucleotide sequence ID" value="NC_015581.1"/>
</dbReference>
<comment type="similarity">
    <text evidence="4">Belongs to the MoaD family.</text>
</comment>
<dbReference type="HOGENOM" id="CLU_114601_4_0_6"/>
<dbReference type="STRING" id="717773.Thicy_0007"/>
<dbReference type="KEGG" id="tcy:Thicy_0007"/>
<reference evidence="6 7" key="1">
    <citation type="submission" date="2011-05" db="EMBL/GenBank/DDBJ databases">
        <title>Complete sequence of Thioalkalimicrobium cyclicum ALM1.</title>
        <authorList>
            <consortium name="US DOE Joint Genome Institute"/>
            <person name="Lucas S."/>
            <person name="Han J."/>
            <person name="Lapidus A."/>
            <person name="Cheng J.-F."/>
            <person name="Goodwin L."/>
            <person name="Pitluck S."/>
            <person name="Peters L."/>
            <person name="Mikhailova N."/>
            <person name="Davenport K."/>
            <person name="Han C."/>
            <person name="Tapia R."/>
            <person name="Land M."/>
            <person name="Hauser L."/>
            <person name="Kyrpides N."/>
            <person name="Ivanova N."/>
            <person name="Pagani I."/>
            <person name="Kappler U."/>
            <person name="Woyke T."/>
        </authorList>
    </citation>
    <scope>NUCLEOTIDE SEQUENCE [LARGE SCALE GENOMIC DNA]</scope>
    <source>
        <strain evidence="7">DSM 14477 / JCM 11371 / ALM1</strain>
    </source>
</reference>
<keyword evidence="7" id="KW-1185">Reference proteome</keyword>
<evidence type="ECO:0000256" key="5">
    <source>
        <dbReference type="ARBA" id="ARBA00024247"/>
    </source>
</evidence>
<name>F6DB43_THICA</name>
<dbReference type="PANTHER" id="PTHR33359">
    <property type="entry name" value="MOLYBDOPTERIN SYNTHASE SULFUR CARRIER SUBUNIT"/>
    <property type="match status" value="1"/>
</dbReference>
<dbReference type="InterPro" id="IPR003749">
    <property type="entry name" value="ThiS/MoaD-like"/>
</dbReference>
<dbReference type="UniPathway" id="UPA00344"/>
<dbReference type="NCBIfam" id="TIGR01682">
    <property type="entry name" value="moaD"/>
    <property type="match status" value="1"/>
</dbReference>
<organism evidence="6 7">
    <name type="scientific">Thiomicrospira cyclica (strain DSM 14477 / JCM 11371 / ALM1)</name>
    <name type="common">Thioalkalimicrobium cyclicum</name>
    <dbReference type="NCBI Taxonomy" id="717773"/>
    <lineage>
        <taxon>Bacteria</taxon>
        <taxon>Pseudomonadati</taxon>
        <taxon>Pseudomonadota</taxon>
        <taxon>Gammaproteobacteria</taxon>
        <taxon>Thiotrichales</taxon>
        <taxon>Piscirickettsiaceae</taxon>
        <taxon>Thiomicrospira</taxon>
    </lineage>
</organism>
<evidence type="ECO:0000313" key="7">
    <source>
        <dbReference type="Proteomes" id="UP000009232"/>
    </source>
</evidence>
<dbReference type="AlphaFoldDB" id="F6DB43"/>
<dbReference type="Proteomes" id="UP000009232">
    <property type="component" value="Chromosome"/>
</dbReference>
<proteinExistence type="inferred from homology"/>
<dbReference type="PANTHER" id="PTHR33359:SF1">
    <property type="entry name" value="MOLYBDOPTERIN SYNTHASE SULFUR CARRIER SUBUNIT"/>
    <property type="match status" value="1"/>
</dbReference>
<evidence type="ECO:0000313" key="6">
    <source>
        <dbReference type="EMBL" id="AEG30783.1"/>
    </source>
</evidence>
<dbReference type="InterPro" id="IPR010038">
    <property type="entry name" value="MoaD_arc-typ"/>
</dbReference>
<dbReference type="SUPFAM" id="SSF54285">
    <property type="entry name" value="MoaD/ThiS"/>
    <property type="match status" value="1"/>
</dbReference>
<dbReference type="GO" id="GO:0000166">
    <property type="term" value="F:nucleotide binding"/>
    <property type="evidence" value="ECO:0007669"/>
    <property type="project" value="UniProtKB-KW"/>
</dbReference>
<dbReference type="Pfam" id="PF02597">
    <property type="entry name" value="ThiS"/>
    <property type="match status" value="1"/>
</dbReference>